<evidence type="ECO:0000256" key="3">
    <source>
        <dbReference type="ARBA" id="ARBA00022583"/>
    </source>
</evidence>
<name>A0A9X6NHM1_HYPEX</name>
<keyword evidence="3" id="KW-0254">Endocytosis</keyword>
<dbReference type="InterPro" id="IPR011993">
    <property type="entry name" value="PH-like_dom_sf"/>
</dbReference>
<feature type="region of interest" description="Disordered" evidence="5">
    <location>
        <begin position="191"/>
        <end position="221"/>
    </location>
</feature>
<protein>
    <submittedName>
        <fullName evidence="7">NECAP-like protein</fullName>
    </submittedName>
</protein>
<evidence type="ECO:0000256" key="5">
    <source>
        <dbReference type="SAM" id="MobiDB-lite"/>
    </source>
</evidence>
<keyword evidence="4" id="KW-0653">Protein transport</keyword>
<dbReference type="EMBL" id="MTYJ01000295">
    <property type="protein sequence ID" value="OWA52973.1"/>
    <property type="molecule type" value="Genomic_DNA"/>
</dbReference>
<evidence type="ECO:0000313" key="8">
    <source>
        <dbReference type="Proteomes" id="UP000192578"/>
    </source>
</evidence>
<organism evidence="7 8">
    <name type="scientific">Hypsibius exemplaris</name>
    <name type="common">Freshwater tardigrade</name>
    <dbReference type="NCBI Taxonomy" id="2072580"/>
    <lineage>
        <taxon>Eukaryota</taxon>
        <taxon>Metazoa</taxon>
        <taxon>Ecdysozoa</taxon>
        <taxon>Tardigrada</taxon>
        <taxon>Eutardigrada</taxon>
        <taxon>Parachela</taxon>
        <taxon>Hypsibioidea</taxon>
        <taxon>Hypsibiidae</taxon>
        <taxon>Hypsibius</taxon>
    </lineage>
</organism>
<dbReference type="CDD" id="cd13228">
    <property type="entry name" value="PHear_NECAP"/>
    <property type="match status" value="1"/>
</dbReference>
<accession>A0A9X6NHM1</accession>
<feature type="domain" description="NECAP PHear" evidence="6">
    <location>
        <begin position="3"/>
        <end position="161"/>
    </location>
</feature>
<dbReference type="FunFam" id="2.30.29.30:FF:000064">
    <property type="entry name" value="Adaptin ear-binding coat-associated protein 1"/>
    <property type="match status" value="1"/>
</dbReference>
<dbReference type="InterPro" id="IPR012466">
    <property type="entry name" value="NECAP_PHear"/>
</dbReference>
<evidence type="ECO:0000256" key="2">
    <source>
        <dbReference type="ARBA" id="ARBA00022448"/>
    </source>
</evidence>
<dbReference type="Proteomes" id="UP000192578">
    <property type="component" value="Unassembled WGS sequence"/>
</dbReference>
<dbReference type="GO" id="GO:0015031">
    <property type="term" value="P:protein transport"/>
    <property type="evidence" value="ECO:0007669"/>
    <property type="project" value="UniProtKB-KW"/>
</dbReference>
<evidence type="ECO:0000256" key="1">
    <source>
        <dbReference type="ARBA" id="ARBA00007736"/>
    </source>
</evidence>
<feature type="compositionally biased region" description="Pro residues" evidence="5">
    <location>
        <begin position="201"/>
        <end position="211"/>
    </location>
</feature>
<dbReference type="SUPFAM" id="SSF50729">
    <property type="entry name" value="PH domain-like"/>
    <property type="match status" value="1"/>
</dbReference>
<sequence length="278" mass="29942">MDYERILLVKPEVFIYKIPPRTSARGYRAADWNLDKPDWTLRLRIIAKDKKCLIRLEDKSSGELFGECPVDSYPGNAVESVSDSSRYFVLRIQDPSGRSAFLGLGYGDRSDSFDMNVSLQDHFKWVLTSEQIVKEDAAGVDSKPKLDLAFKEGQMIKINIGKKSSTTTGATGSLNSGAAIPSLLPPPPSGAVSVNRLAGPPAAPAKKPPATAPDLPARPMAVKDLPKEGSGLLDFDPIPSNANATSGAVNASANHEWGDYKSSTSTNPAATDDSWMNF</sequence>
<evidence type="ECO:0000256" key="4">
    <source>
        <dbReference type="ARBA" id="ARBA00022927"/>
    </source>
</evidence>
<dbReference type="PANTHER" id="PTHR12847:SF9">
    <property type="entry name" value="NECAP-LIKE PROTEIN CG9132"/>
    <property type="match status" value="1"/>
</dbReference>
<reference evidence="8" key="1">
    <citation type="submission" date="2017-01" db="EMBL/GenBank/DDBJ databases">
        <title>Comparative genomics of anhydrobiosis in the tardigrade Hypsibius dujardini.</title>
        <authorList>
            <person name="Yoshida Y."/>
            <person name="Koutsovoulos G."/>
            <person name="Laetsch D."/>
            <person name="Stevens L."/>
            <person name="Kumar S."/>
            <person name="Horikawa D."/>
            <person name="Ishino K."/>
            <person name="Komine S."/>
            <person name="Tomita M."/>
            <person name="Blaxter M."/>
            <person name="Arakawa K."/>
        </authorList>
    </citation>
    <scope>NUCLEOTIDE SEQUENCE [LARGE SCALE GENOMIC DNA]</scope>
    <source>
        <strain evidence="8">Z151</strain>
    </source>
</reference>
<dbReference type="Pfam" id="PF07933">
    <property type="entry name" value="DUF1681"/>
    <property type="match status" value="1"/>
</dbReference>
<dbReference type="GO" id="GO:0030125">
    <property type="term" value="C:clathrin vesicle coat"/>
    <property type="evidence" value="ECO:0007669"/>
    <property type="project" value="TreeGrafter"/>
</dbReference>
<keyword evidence="8" id="KW-1185">Reference proteome</keyword>
<dbReference type="GO" id="GO:0006897">
    <property type="term" value="P:endocytosis"/>
    <property type="evidence" value="ECO:0007669"/>
    <property type="project" value="UniProtKB-KW"/>
</dbReference>
<proteinExistence type="inferred from homology"/>
<evidence type="ECO:0000313" key="7">
    <source>
        <dbReference type="EMBL" id="OWA52973.1"/>
    </source>
</evidence>
<dbReference type="OrthoDB" id="10265489at2759"/>
<keyword evidence="2" id="KW-0813">Transport</keyword>
<dbReference type="AlphaFoldDB" id="A0A9X6NHM1"/>
<feature type="compositionally biased region" description="Polar residues" evidence="5">
    <location>
        <begin position="261"/>
        <end position="278"/>
    </location>
</feature>
<dbReference type="PANTHER" id="PTHR12847">
    <property type="entry name" value="ATP-BINDING CASSETTE ABC TRANSPORTER-RELATED"/>
    <property type="match status" value="1"/>
</dbReference>
<gene>
    <name evidence="7" type="ORF">BV898_17411</name>
</gene>
<comment type="caution">
    <text evidence="7">The sequence shown here is derived from an EMBL/GenBank/DDBJ whole genome shotgun (WGS) entry which is preliminary data.</text>
</comment>
<comment type="similarity">
    <text evidence="1">Belongs to the NECAP family.</text>
</comment>
<feature type="region of interest" description="Disordered" evidence="5">
    <location>
        <begin position="255"/>
        <end position="278"/>
    </location>
</feature>
<evidence type="ECO:0000259" key="6">
    <source>
        <dbReference type="Pfam" id="PF07933"/>
    </source>
</evidence>
<dbReference type="Gene3D" id="2.30.29.30">
    <property type="entry name" value="Pleckstrin-homology domain (PH domain)/Phosphotyrosine-binding domain (PTB)"/>
    <property type="match status" value="1"/>
</dbReference>